<feature type="compositionally biased region" description="Polar residues" evidence="4">
    <location>
        <begin position="1507"/>
        <end position="1516"/>
    </location>
</feature>
<dbReference type="KEGG" id="bfo:118432160"/>
<evidence type="ECO:0000256" key="1">
    <source>
        <dbReference type="ARBA" id="ARBA00004370"/>
    </source>
</evidence>
<evidence type="ECO:0000256" key="3">
    <source>
        <dbReference type="ARBA" id="ARBA00029879"/>
    </source>
</evidence>
<gene>
    <name evidence="7" type="primary">LOC118432160</name>
</gene>
<dbReference type="GO" id="GO:0000139">
    <property type="term" value="C:Golgi membrane"/>
    <property type="evidence" value="ECO:0000318"/>
    <property type="project" value="GO_Central"/>
</dbReference>
<dbReference type="Gene3D" id="2.130.10.10">
    <property type="entry name" value="YVTN repeat-like/Quinoprotein amine dehydrogenase"/>
    <property type="match status" value="1"/>
</dbReference>
<dbReference type="GO" id="GO:0034066">
    <property type="term" value="C:Ric1-Rgp1 guanyl-nucleotide exchange factor complex"/>
    <property type="evidence" value="ECO:0000318"/>
    <property type="project" value="GO_Central"/>
</dbReference>
<dbReference type="PANTHER" id="PTHR22746:SF10">
    <property type="entry name" value="GUANINE NUCLEOTIDE EXCHANGE FACTOR SUBUNIT RIC1"/>
    <property type="match status" value="1"/>
</dbReference>
<feature type="region of interest" description="Disordered" evidence="4">
    <location>
        <begin position="1032"/>
        <end position="1072"/>
    </location>
</feature>
<evidence type="ECO:0000259" key="5">
    <source>
        <dbReference type="Pfam" id="PF07064"/>
    </source>
</evidence>
<dbReference type="RefSeq" id="XP_035699583.1">
    <property type="nucleotide sequence ID" value="XM_035843690.1"/>
</dbReference>
<dbReference type="InterPro" id="IPR009771">
    <property type="entry name" value="RIC1_C"/>
</dbReference>
<comment type="subcellular location">
    <subcellularLocation>
        <location evidence="1">Membrane</location>
    </subcellularLocation>
</comment>
<dbReference type="Pfam" id="PF07064">
    <property type="entry name" value="RIC1"/>
    <property type="match status" value="1"/>
</dbReference>
<dbReference type="GeneID" id="118432160"/>
<keyword evidence="2" id="KW-0472">Membrane</keyword>
<reference evidence="6" key="1">
    <citation type="journal article" date="2020" name="Nat. Ecol. Evol.">
        <title>Deeply conserved synteny resolves early events in vertebrate evolution.</title>
        <authorList>
            <person name="Simakov O."/>
            <person name="Marletaz F."/>
            <person name="Yue J.X."/>
            <person name="O'Connell B."/>
            <person name="Jenkins J."/>
            <person name="Brandt A."/>
            <person name="Calef R."/>
            <person name="Tung C.H."/>
            <person name="Huang T.K."/>
            <person name="Schmutz J."/>
            <person name="Satoh N."/>
            <person name="Yu J.K."/>
            <person name="Putnam N.H."/>
            <person name="Green R.E."/>
            <person name="Rokhsar D.S."/>
        </authorList>
    </citation>
    <scope>NUCLEOTIDE SEQUENCE [LARGE SCALE GENOMIC DNA]</scope>
    <source>
        <strain evidence="6">S238N-H82</strain>
    </source>
</reference>
<dbReference type="SUPFAM" id="SSF50978">
    <property type="entry name" value="WD40 repeat-like"/>
    <property type="match status" value="1"/>
</dbReference>
<evidence type="ECO:0000256" key="2">
    <source>
        <dbReference type="ARBA" id="ARBA00023136"/>
    </source>
</evidence>
<evidence type="ECO:0000313" key="7">
    <source>
        <dbReference type="RefSeq" id="XP_035699583.1"/>
    </source>
</evidence>
<organism evidence="6 7">
    <name type="scientific">Branchiostoma floridae</name>
    <name type="common">Florida lancelet</name>
    <name type="synonym">Amphioxus</name>
    <dbReference type="NCBI Taxonomy" id="7739"/>
    <lineage>
        <taxon>Eukaryota</taxon>
        <taxon>Metazoa</taxon>
        <taxon>Chordata</taxon>
        <taxon>Cephalochordata</taxon>
        <taxon>Leptocardii</taxon>
        <taxon>Amphioxiformes</taxon>
        <taxon>Branchiostomatidae</taxon>
        <taxon>Branchiostoma</taxon>
    </lineage>
</organism>
<evidence type="ECO:0000256" key="4">
    <source>
        <dbReference type="SAM" id="MobiDB-lite"/>
    </source>
</evidence>
<proteinExistence type="predicted"/>
<dbReference type="InterPro" id="IPR040096">
    <property type="entry name" value="Ric1"/>
</dbReference>
<feature type="region of interest" description="Disordered" evidence="4">
    <location>
        <begin position="1243"/>
        <end position="1266"/>
    </location>
</feature>
<dbReference type="InterPro" id="IPR036322">
    <property type="entry name" value="WD40_repeat_dom_sf"/>
</dbReference>
<feature type="compositionally biased region" description="Polar residues" evidence="4">
    <location>
        <begin position="1244"/>
        <end position="1266"/>
    </location>
</feature>
<evidence type="ECO:0000313" key="6">
    <source>
        <dbReference type="Proteomes" id="UP000001554"/>
    </source>
</evidence>
<feature type="compositionally biased region" description="Low complexity" evidence="4">
    <location>
        <begin position="1057"/>
        <end position="1070"/>
    </location>
</feature>
<feature type="domain" description="RIC1 C-terminal alpha solenoid region" evidence="5">
    <location>
        <begin position="826"/>
        <end position="986"/>
    </location>
</feature>
<name>A0A9J7ME58_BRAFL</name>
<dbReference type="GO" id="GO:0005829">
    <property type="term" value="C:cytosol"/>
    <property type="evidence" value="ECO:0000318"/>
    <property type="project" value="GO_Central"/>
</dbReference>
<dbReference type="Proteomes" id="UP000001554">
    <property type="component" value="Chromosome 15"/>
</dbReference>
<dbReference type="FunFam" id="2.130.10.10:FF:001435">
    <property type="entry name" value="Uncharacterized protein, isoform A"/>
    <property type="match status" value="1"/>
</dbReference>
<feature type="region of interest" description="Disordered" evidence="4">
    <location>
        <begin position="1482"/>
        <end position="1516"/>
    </location>
</feature>
<dbReference type="GO" id="GO:0006886">
    <property type="term" value="P:intracellular protein transport"/>
    <property type="evidence" value="ECO:0000318"/>
    <property type="project" value="GO_Central"/>
</dbReference>
<keyword evidence="6" id="KW-1185">Reference proteome</keyword>
<sequence>MYFPVGWPKALAVPPEDIGGLHSVLCNRDRVLFAVITERSLAIWYCRPCVQIVCHCRSEESVRTLGTNQKAAWRPDSTSVAVTTSQGHILFYHLEREVLAGHGANCYNQTRGGRFPSMRSSSSMEYGEGVPSIRMTFFTSVQIIGKIECLVCVRDELLVATGNGMLQRLRWDGVVNGKTGINIASIPFSIDLQHSRASTLDTPGITFTHIEYSGLLGGFAVVLPDGRAGLVNTLAGKVENNSLQGVWAQGLENVTCVAVNNRYRLIAFGCTDGLGVVYTVDDMTGALQVSHRLELSTKDYPDACMACGPVSRLRWSPDGCVLAMAWDRGGMAVWSVYGALLMCTLGADQGLYQESLRLHLFRIKSMCWSMEGYQLWMACETLDRTEVMELPTATSELLQLQFVKSTLTVNPCATNHEHLFLQGEDKLFINTGDLVMKQQWKDANMNRPLRESITRSGDSSPQKPVRQSNILVGNKQWLVVQIPITYLGSNWPIRYAAIDRTGFCIAVAGRCGLAHYAMFTRKWKLFGNETQEKDMVVTGGLTWWRDFIICACYNLNENRDELRMYPRASNLDNAFAYSCKVPSQILLLNLFRDMLVVFCADCHIALYSIERRDANPNPSASLTLLQEISLASYIPHAVTVISVTLTSLRTETASSKQTSSRREAESLIVNVAGRLLMLQRDRSMTSGKENGDVRKKEKILPFCAPVVLASCVENMWSSSRSSPDKVHLSEALWLGCGASGMKVWLPLFPRNDEKRHSFLSKRIMLPFQLSIYPLAVLFEDAVVLGAANDTMKYDFQDCASPSVSDSTPTRLFPFNVVDRTTQVYLHHIVRELLRRNLGSHALQIAKSCRSLPYFSHVLELLLHQVLEEEATAHEPIPDPLLPRIVDFIREFPEFLQTIVHCARKTEIALWSYLFASAGSPKDLFEQCLQSGSLETASSYLIILQNLEPAAVSRQHATLLLDASLDKGKWELAKDLVRFLRAIGNEDPESPPRTPVNPINAPIYPLPPPPQDGPFPGFAFGSQARPVRSYSMGENLAGVRERGSAKERDRERHHSVQATSTTNKKATAAPKDIPPRVRADCGVFTGTLKHLEDTAEHFFIDVILQRHARKLLGAGRLRELGSFAAHLNFELIGWLQKERSRAARVDDFVTSLHTLHRDFQWPMPVIALSQVISRSNSGSKIGSVGERSRSSSYDALEIGMNGMTLNDISEGPNRLRPNGMYASPSLRSSMDLLCDELRQEAMDSRQFNSNQKGDNGSTAATETSEMSASIVADDSELTLDDSMWNLANLDELEALSQELACRGPPHCETQLRYLLHVMMEAGYLELAVNCQSLFECRYLLHVMMEAGYLELAVNCQSLFERRYLLHVMMEAGYLLHVMMEAGCLEWAMLISLVLRDSMGVTRVVNTASLTDMPIDVVGRMREGLSYLELWADTECPGYKPFLLVIRGQAEVLTGIVDIQGSPQVTPIPTPESSLTSADFHALGFHGNTSDTENPENEEKQSVVETELPQDSGQCALS</sequence>
<dbReference type="InterPro" id="IPR015943">
    <property type="entry name" value="WD40/YVTN_repeat-like_dom_sf"/>
</dbReference>
<reference evidence="7" key="2">
    <citation type="submission" date="2025-08" db="UniProtKB">
        <authorList>
            <consortium name="RefSeq"/>
        </authorList>
    </citation>
    <scope>IDENTIFICATION</scope>
    <source>
        <strain evidence="7">S238N-H82</strain>
        <tissue evidence="7">Testes</tissue>
    </source>
</reference>
<feature type="compositionally biased region" description="Basic and acidic residues" evidence="4">
    <location>
        <begin position="1038"/>
        <end position="1053"/>
    </location>
</feature>
<protein>
    <recommendedName>
        <fullName evidence="3">Protein RIC1 homolog</fullName>
    </recommendedName>
</protein>
<dbReference type="GO" id="GO:0042147">
    <property type="term" value="P:retrograde transport, endosome to Golgi"/>
    <property type="evidence" value="ECO:0000318"/>
    <property type="project" value="GO_Central"/>
</dbReference>
<dbReference type="OMA" id="MVYDRAM"/>
<dbReference type="OrthoDB" id="67540at2759"/>
<dbReference type="Pfam" id="PF25440">
    <property type="entry name" value="Beta-prop_RIC1_2nd"/>
    <property type="match status" value="1"/>
</dbReference>
<accession>A0A9J7ME58</accession>
<dbReference type="PANTHER" id="PTHR22746">
    <property type="entry name" value="RAB6A-GEF COMPLEX PARTNER PROTEIN 1"/>
    <property type="match status" value="1"/>
</dbReference>